<dbReference type="CDD" id="cd02440">
    <property type="entry name" value="AdoMet_MTases"/>
    <property type="match status" value="1"/>
</dbReference>
<dbReference type="GO" id="GO:0052913">
    <property type="term" value="F:16S rRNA (guanine(966)-N(2))-methyltransferase activity"/>
    <property type="evidence" value="ECO:0007669"/>
    <property type="project" value="UniProtKB-EC"/>
</dbReference>
<dbReference type="PANTHER" id="PTHR43542">
    <property type="entry name" value="METHYLTRANSFERASE"/>
    <property type="match status" value="1"/>
</dbReference>
<dbReference type="Proteomes" id="UP000540191">
    <property type="component" value="Unassembled WGS sequence"/>
</dbReference>
<evidence type="ECO:0000313" key="4">
    <source>
        <dbReference type="Proteomes" id="UP000540191"/>
    </source>
</evidence>
<dbReference type="Pfam" id="PF03602">
    <property type="entry name" value="Cons_hypoth95"/>
    <property type="match status" value="1"/>
</dbReference>
<keyword evidence="1 3" id="KW-0489">Methyltransferase</keyword>
<dbReference type="InterPro" id="IPR029063">
    <property type="entry name" value="SAM-dependent_MTases_sf"/>
</dbReference>
<dbReference type="RefSeq" id="WP_158495706.1">
    <property type="nucleotide sequence ID" value="NZ_JACHNA010000001.1"/>
</dbReference>
<dbReference type="EC" id="2.1.1.171" evidence="3"/>
<dbReference type="AlphaFoldDB" id="A0A7W7GMS8"/>
<dbReference type="EMBL" id="JACHNA010000001">
    <property type="protein sequence ID" value="MBB4735013.1"/>
    <property type="molecule type" value="Genomic_DNA"/>
</dbReference>
<dbReference type="SUPFAM" id="SSF53335">
    <property type="entry name" value="S-adenosyl-L-methionine-dependent methyltransferases"/>
    <property type="match status" value="1"/>
</dbReference>
<proteinExistence type="predicted"/>
<dbReference type="InterPro" id="IPR004398">
    <property type="entry name" value="RNA_MeTrfase_RsmD"/>
</dbReference>
<name>A0A7W7GMS8_9MICC</name>
<keyword evidence="4" id="KW-1185">Reference proteome</keyword>
<dbReference type="PIRSF" id="PIRSF004553">
    <property type="entry name" value="CHP00095"/>
    <property type="match status" value="1"/>
</dbReference>
<gene>
    <name evidence="3" type="ORF">HDA30_000521</name>
</gene>
<dbReference type="PROSITE" id="PS00092">
    <property type="entry name" value="N6_MTASE"/>
    <property type="match status" value="1"/>
</dbReference>
<evidence type="ECO:0000256" key="2">
    <source>
        <dbReference type="ARBA" id="ARBA00022679"/>
    </source>
</evidence>
<accession>A0A7W7GMS8</accession>
<dbReference type="Gene3D" id="3.40.50.150">
    <property type="entry name" value="Vaccinia Virus protein VP39"/>
    <property type="match status" value="1"/>
</dbReference>
<dbReference type="NCBIfam" id="TIGR00095">
    <property type="entry name" value="16S rRNA (guanine(966)-N(2))-methyltransferase RsmD"/>
    <property type="match status" value="1"/>
</dbReference>
<comment type="caution">
    <text evidence="3">The sequence shown here is derived from an EMBL/GenBank/DDBJ whole genome shotgun (WGS) entry which is preliminary data.</text>
</comment>
<organism evidence="3 4">
    <name type="scientific">Micrococcus cohnii</name>
    <dbReference type="NCBI Taxonomy" id="993416"/>
    <lineage>
        <taxon>Bacteria</taxon>
        <taxon>Bacillati</taxon>
        <taxon>Actinomycetota</taxon>
        <taxon>Actinomycetes</taxon>
        <taxon>Micrococcales</taxon>
        <taxon>Micrococcaceae</taxon>
        <taxon>Micrococcus</taxon>
    </lineage>
</organism>
<dbReference type="PANTHER" id="PTHR43542:SF1">
    <property type="entry name" value="METHYLTRANSFERASE"/>
    <property type="match status" value="1"/>
</dbReference>
<keyword evidence="2 3" id="KW-0808">Transferase</keyword>
<dbReference type="InterPro" id="IPR002052">
    <property type="entry name" value="DNA_methylase_N6_adenine_CS"/>
</dbReference>
<reference evidence="3 4" key="1">
    <citation type="submission" date="2020-08" db="EMBL/GenBank/DDBJ databases">
        <title>Sequencing the genomes of 1000 actinobacteria strains.</title>
        <authorList>
            <person name="Klenk H.-P."/>
        </authorList>
    </citation>
    <scope>NUCLEOTIDE SEQUENCE [LARGE SCALE GENOMIC DNA]</scope>
    <source>
        <strain evidence="3 4">DSM 23974</strain>
    </source>
</reference>
<evidence type="ECO:0000256" key="1">
    <source>
        <dbReference type="ARBA" id="ARBA00022603"/>
    </source>
</evidence>
<evidence type="ECO:0000313" key="3">
    <source>
        <dbReference type="EMBL" id="MBB4735013.1"/>
    </source>
</evidence>
<sequence>MSRIIAGAAAGARLGSVPGTGTRPTTDRTKEALFSWLEARGWCEGTDVLDLFAGSGALGLEALSRGAASVVLVERDRRAAQVCRANAALVARAAGGRPARVLVQAVERFLASAEAESADLVLADPPYPLDGDELTAVLEAAAAALAPGGLLVLERSVRSAPPAAPGRLEPVESRTYGESALYFWQDPR</sequence>
<dbReference type="GO" id="GO:0003676">
    <property type="term" value="F:nucleic acid binding"/>
    <property type="evidence" value="ECO:0007669"/>
    <property type="project" value="InterPro"/>
</dbReference>
<protein>
    <submittedName>
        <fullName evidence="3">16S rRNA (Guanine966-N2)-methyltransferase</fullName>
        <ecNumber evidence="3">2.1.1.171</ecNumber>
    </submittedName>
</protein>